<protein>
    <submittedName>
        <fullName evidence="2">Putative secreted protein</fullName>
    </submittedName>
</protein>
<proteinExistence type="predicted"/>
<keyword evidence="1" id="KW-0732">Signal</keyword>
<evidence type="ECO:0000256" key="1">
    <source>
        <dbReference type="SAM" id="SignalP"/>
    </source>
</evidence>
<organism evidence="2">
    <name type="scientific">Anopheles darlingi</name>
    <name type="common">Mosquito</name>
    <dbReference type="NCBI Taxonomy" id="43151"/>
    <lineage>
        <taxon>Eukaryota</taxon>
        <taxon>Metazoa</taxon>
        <taxon>Ecdysozoa</taxon>
        <taxon>Arthropoda</taxon>
        <taxon>Hexapoda</taxon>
        <taxon>Insecta</taxon>
        <taxon>Pterygota</taxon>
        <taxon>Neoptera</taxon>
        <taxon>Endopterygota</taxon>
        <taxon>Diptera</taxon>
        <taxon>Nematocera</taxon>
        <taxon>Culicoidea</taxon>
        <taxon>Culicidae</taxon>
        <taxon>Anophelinae</taxon>
        <taxon>Anopheles</taxon>
    </lineage>
</organism>
<feature type="chain" id="PRO_5014701701" evidence="1">
    <location>
        <begin position="21"/>
        <end position="145"/>
    </location>
</feature>
<accession>A0A2M4DBE6</accession>
<sequence length="145" mass="16743">MQPVPVVLLLQLLYALPLHALIQFLQLVEDQSERFLVRQQRQGGGMFRVIMRNHVVEAERWFAVTQINSDAKVYDGTARVHRRVENAATEFGGSVRVNIIWPLQSEIKVLITRNGENGRDDSYRNQMLHYWQPLPQEAAHGDVQL</sequence>
<feature type="signal peptide" evidence="1">
    <location>
        <begin position="1"/>
        <end position="20"/>
    </location>
</feature>
<reference evidence="2" key="1">
    <citation type="submission" date="2018-01" db="EMBL/GenBank/DDBJ databases">
        <title>An insight into the sialome of Amazonian anophelines.</title>
        <authorList>
            <person name="Ribeiro J.M."/>
            <person name="Scarpassa V."/>
            <person name="Calvo E."/>
        </authorList>
    </citation>
    <scope>NUCLEOTIDE SEQUENCE</scope>
</reference>
<name>A0A2M4DBE6_ANODA</name>
<evidence type="ECO:0000313" key="2">
    <source>
        <dbReference type="EMBL" id="MBW74904.1"/>
    </source>
</evidence>
<dbReference type="AlphaFoldDB" id="A0A2M4DBE6"/>
<dbReference type="EMBL" id="GGFL01010726">
    <property type="protein sequence ID" value="MBW74904.1"/>
    <property type="molecule type" value="Transcribed_RNA"/>
</dbReference>